<dbReference type="InterPro" id="IPR005151">
    <property type="entry name" value="Tail-specific_protease"/>
</dbReference>
<dbReference type="PIRSF" id="PIRSF036421">
    <property type="entry name" value="Tricorn_protease"/>
    <property type="match status" value="1"/>
</dbReference>
<evidence type="ECO:0000256" key="4">
    <source>
        <dbReference type="ARBA" id="ARBA00022670"/>
    </source>
</evidence>
<proteinExistence type="inferred from homology"/>
<dbReference type="Gene3D" id="2.120.10.60">
    <property type="entry name" value="Tricorn protease N-terminal domain"/>
    <property type="match status" value="1"/>
</dbReference>
<dbReference type="InterPro" id="IPR012393">
    <property type="entry name" value="Tricorn_protease"/>
</dbReference>
<keyword evidence="3 7" id="KW-0963">Cytoplasm</keyword>
<dbReference type="Gene3D" id="2.30.42.10">
    <property type="match status" value="1"/>
</dbReference>
<comment type="caution">
    <text evidence="11">The sequence shown here is derived from an EMBL/GenBank/DDBJ whole genome shotgun (WGS) entry which is preliminary data.</text>
</comment>
<feature type="domain" description="Tail specific protease" evidence="10">
    <location>
        <begin position="840"/>
        <end position="1034"/>
    </location>
</feature>
<gene>
    <name evidence="11" type="ORF">RM552_08160</name>
</gene>
<dbReference type="InterPro" id="IPR028204">
    <property type="entry name" value="Tricorn_C1"/>
</dbReference>
<dbReference type="Pfam" id="PF26550">
    <property type="entry name" value="Tricorn_2nd"/>
    <property type="match status" value="1"/>
</dbReference>
<evidence type="ECO:0000256" key="7">
    <source>
        <dbReference type="PIRNR" id="PIRNR036421"/>
    </source>
</evidence>
<evidence type="ECO:0000256" key="1">
    <source>
        <dbReference type="ARBA" id="ARBA00004496"/>
    </source>
</evidence>
<dbReference type="Pfam" id="PF03572">
    <property type="entry name" value="Peptidase_S41"/>
    <property type="match status" value="1"/>
</dbReference>
<evidence type="ECO:0000259" key="10">
    <source>
        <dbReference type="SMART" id="SM00245"/>
    </source>
</evidence>
<accession>A0ABU2ZQA7</accession>
<evidence type="ECO:0000256" key="2">
    <source>
        <dbReference type="ARBA" id="ARBA00008524"/>
    </source>
</evidence>
<dbReference type="EMBL" id="JAVRHX010000002">
    <property type="protein sequence ID" value="MDT0594809.1"/>
    <property type="molecule type" value="Genomic_DNA"/>
</dbReference>
<keyword evidence="6 7" id="KW-0720">Serine protease</keyword>
<comment type="subcellular location">
    <subcellularLocation>
        <location evidence="1 7">Cytoplasm</location>
    </subcellularLocation>
</comment>
<dbReference type="SUPFAM" id="SSF52096">
    <property type="entry name" value="ClpP/crotonase"/>
    <property type="match status" value="1"/>
</dbReference>
<dbReference type="SUPFAM" id="SSF69304">
    <property type="entry name" value="Tricorn protease N-terminal domain"/>
    <property type="match status" value="1"/>
</dbReference>
<keyword evidence="5 7" id="KW-0378">Hydrolase</keyword>
<dbReference type="RefSeq" id="WP_311368333.1">
    <property type="nucleotide sequence ID" value="NZ_JAVRHX010000002.1"/>
</dbReference>
<dbReference type="SUPFAM" id="SSF50156">
    <property type="entry name" value="PDZ domain-like"/>
    <property type="match status" value="1"/>
</dbReference>
<evidence type="ECO:0000256" key="9">
    <source>
        <dbReference type="SAM" id="SignalP"/>
    </source>
</evidence>
<feature type="region of interest" description="Disordered" evidence="8">
    <location>
        <begin position="1059"/>
        <end position="1079"/>
    </location>
</feature>
<dbReference type="Gene3D" id="3.90.226.10">
    <property type="entry name" value="2-enoyl-CoA Hydratase, Chain A, domain 1"/>
    <property type="match status" value="1"/>
</dbReference>
<reference evidence="11 12" key="1">
    <citation type="submission" date="2023-09" db="EMBL/GenBank/DDBJ databases">
        <authorList>
            <person name="Rey-Velasco X."/>
        </authorList>
    </citation>
    <scope>NUCLEOTIDE SEQUENCE [LARGE SCALE GENOMIC DNA]</scope>
    <source>
        <strain evidence="11 12">P117</strain>
    </source>
</reference>
<dbReference type="Pfam" id="PF14684">
    <property type="entry name" value="Tricorn_C1"/>
    <property type="match status" value="1"/>
</dbReference>
<dbReference type="CDD" id="cd07562">
    <property type="entry name" value="Peptidase_S41_TRI"/>
    <property type="match status" value="1"/>
</dbReference>
<evidence type="ECO:0000256" key="8">
    <source>
        <dbReference type="SAM" id="MobiDB-lite"/>
    </source>
</evidence>
<keyword evidence="4 7" id="KW-0645">Protease</keyword>
<evidence type="ECO:0000256" key="5">
    <source>
        <dbReference type="ARBA" id="ARBA00022801"/>
    </source>
</evidence>
<dbReference type="InterPro" id="IPR015943">
    <property type="entry name" value="WD40/YVTN_repeat-like_dom_sf"/>
</dbReference>
<dbReference type="Gene3D" id="3.30.750.44">
    <property type="match status" value="1"/>
</dbReference>
<dbReference type="Pfam" id="PF26549">
    <property type="entry name" value="Tricorn_N"/>
    <property type="match status" value="1"/>
</dbReference>
<evidence type="ECO:0000256" key="3">
    <source>
        <dbReference type="ARBA" id="ARBA00022490"/>
    </source>
</evidence>
<dbReference type="InterPro" id="IPR029414">
    <property type="entry name" value="Tricorn_PDZ"/>
</dbReference>
<comment type="function">
    <text evidence="7">Degrades oligopeptides.</text>
</comment>
<keyword evidence="9" id="KW-0732">Signal</keyword>
<dbReference type="SUPFAM" id="SSF82171">
    <property type="entry name" value="DPP6 N-terminal domain-like"/>
    <property type="match status" value="1"/>
</dbReference>
<keyword evidence="12" id="KW-1185">Reference proteome</keyword>
<dbReference type="Gene3D" id="2.130.10.10">
    <property type="entry name" value="YVTN repeat-like/Quinoprotein amine dehydrogenase"/>
    <property type="match status" value="1"/>
</dbReference>
<comment type="similarity">
    <text evidence="2 7">Belongs to the peptidase S41B family.</text>
</comment>
<evidence type="ECO:0000313" key="11">
    <source>
        <dbReference type="EMBL" id="MDT0594809.1"/>
    </source>
</evidence>
<organism evidence="11 12">
    <name type="scientific">Glaciecola petra</name>
    <dbReference type="NCBI Taxonomy" id="3075602"/>
    <lineage>
        <taxon>Bacteria</taxon>
        <taxon>Pseudomonadati</taxon>
        <taxon>Pseudomonadota</taxon>
        <taxon>Gammaproteobacteria</taxon>
        <taxon>Alteromonadales</taxon>
        <taxon>Alteromonadaceae</taxon>
        <taxon>Glaciecola</taxon>
    </lineage>
</organism>
<dbReference type="Pfam" id="PF14685">
    <property type="entry name" value="PDZ_Tricorn"/>
    <property type="match status" value="1"/>
</dbReference>
<name>A0ABU2ZQA7_9ALTE</name>
<dbReference type="InterPro" id="IPR036034">
    <property type="entry name" value="PDZ_sf"/>
</dbReference>
<protein>
    <recommendedName>
        <fullName evidence="7">Tricorn protease homolog</fullName>
        <ecNumber evidence="7">3.4.21.-</ecNumber>
    </recommendedName>
</protein>
<feature type="chain" id="PRO_5046550632" description="Tricorn protease homolog" evidence="9">
    <location>
        <begin position="23"/>
        <end position="1079"/>
    </location>
</feature>
<evidence type="ECO:0000256" key="6">
    <source>
        <dbReference type="ARBA" id="ARBA00022825"/>
    </source>
</evidence>
<dbReference type="PANTHER" id="PTHR43253">
    <property type="entry name" value="TRICORN PROTEASE HOMOLOG 2-RELATED"/>
    <property type="match status" value="1"/>
</dbReference>
<sequence length="1079" mass="121278">MPLRLTLLLSIALLCSSFQPLAKQLLREPSLQGNTLVFSYANDIWMTSLNGGEAKRLTNFQGREYQPKLSPNGNLIAFSGEYAGNTDVYIVNVNGGPVTRLTYHPSKDEAVGWSPDGQSVLFRTTRNNAPRSWDRLYTVPVNGGNPSALPMNRAYNGAFNASGDKVVFRRPGYWDKGWRNYRGGQNQALRIIDLNDLSEQDLPFENEANFEPVWHGDDIYYLSNKSQVTNVFKYSTRSKALSQVTQLNDWDIMSFAIDGENLIYEYLGDFYLKRPNAKAVKIPITINANFYWLREQYVDASQAITHFDFSPNGKRAVFSARGDIFTVPVENGSVRNLSDSSAYRETNPAWSNGGSKIAWFSDESGEYRLVIADQFGKVEKEIQLAENGFYANLSWSPDDSRLVFSDQNQQLWIANASNSSTKIIAQNVTTHPEPSIMASWSPDSNFVAYTIQNENMFRELFIYDVIARESKKISHGLAEITYPVWDENGERLYFLASTNHGPNAAWLDMSTISFDPTFNLYYALVNNKVDSPFLPISDDETSETENADDANADNKPDIRVTLASEALLSRVMPLPGNEGHYSHLKAGESGYLFYLSRFTDASGKQATDLMRYSIEDKKATVVASSVQDYRVSQKSVLLRSQQGWHAFDASAKSGPDDKNLNVDLQKRVNFAQEWQQIFREAWRFQRDYFYVDNFHGADWDKVYETYQPLVTSISHPADLTYLLDTLGGEISVGHSYTNFGPLPEIDRNSIGLLGADYEITKGGVKISKLYTGETYFPSQNMSAPFADIAHKVEPGSYLLAVNGKQIDPSKNLYTYFEGTLGKQTEILIGTSADNASLDNKNTSTYTLIPIANETALRRNDWAESNRRYVEQKSEGKLAYVWIPDTAEGGYTWFNRYFFAQSDKQGVILDERFNHGGFIANYIIDVLRRELNGFFNNPFDQAKPMTSPGSGIWGSQVMLINEVSGSGGDMLPYMFRYYGLGPLVGKRTWGGLVGIWGVPALIDGGYMTAPRSGFYDLQGEWKVENEGVAPDIDVEQWTKHTSQGQDPQLNKAIEEALNRLKGKPTLIKPQPKPPVRVPQS</sequence>
<dbReference type="SMART" id="SM00245">
    <property type="entry name" value="TSPc"/>
    <property type="match status" value="1"/>
</dbReference>
<dbReference type="Proteomes" id="UP001253545">
    <property type="component" value="Unassembled WGS sequence"/>
</dbReference>
<dbReference type="PANTHER" id="PTHR43253:SF1">
    <property type="entry name" value="TRICORN PROTEASE HOMOLOG 2-RELATED"/>
    <property type="match status" value="1"/>
</dbReference>
<feature type="signal peptide" evidence="9">
    <location>
        <begin position="1"/>
        <end position="22"/>
    </location>
</feature>
<evidence type="ECO:0000313" key="12">
    <source>
        <dbReference type="Proteomes" id="UP001253545"/>
    </source>
</evidence>
<feature type="compositionally biased region" description="Pro residues" evidence="8">
    <location>
        <begin position="1069"/>
        <end position="1079"/>
    </location>
</feature>
<dbReference type="EC" id="3.4.21.-" evidence="7"/>
<dbReference type="InterPro" id="IPR029045">
    <property type="entry name" value="ClpP/crotonase-like_dom_sf"/>
</dbReference>